<protein>
    <submittedName>
        <fullName evidence="1">Type VII secretion system (Wss) protein ESAT-6</fullName>
    </submittedName>
</protein>
<proteinExistence type="predicted"/>
<dbReference type="SUPFAM" id="SSF140453">
    <property type="entry name" value="EsxAB dimer-like"/>
    <property type="match status" value="1"/>
</dbReference>
<keyword evidence="2" id="KW-1185">Reference proteome</keyword>
<reference evidence="1 2" key="1">
    <citation type="submission" date="2019-06" db="EMBL/GenBank/DDBJ databases">
        <title>Sequencing the genomes of 1000 actinobacteria strains.</title>
        <authorList>
            <person name="Klenk H.-P."/>
        </authorList>
    </citation>
    <scope>NUCLEOTIDE SEQUENCE [LARGE SCALE GENOMIC DNA]</scope>
    <source>
        <strain evidence="1 2">DSM 103495</strain>
    </source>
</reference>
<dbReference type="AlphaFoldDB" id="A0A543FBF4"/>
<dbReference type="OrthoDB" id="4562539at2"/>
<dbReference type="RefSeq" id="WP_141809314.1">
    <property type="nucleotide sequence ID" value="NZ_VFPG01000001.1"/>
</dbReference>
<evidence type="ECO:0000313" key="2">
    <source>
        <dbReference type="Proteomes" id="UP000316331"/>
    </source>
</evidence>
<dbReference type="Gene3D" id="1.10.287.1060">
    <property type="entry name" value="ESAT-6-like"/>
    <property type="match status" value="1"/>
</dbReference>
<sequence>MAGNSDFSIDPDAVKAQSPKLAELATELSSGLSTLKSGLDSIGNAWGDDEFGDRFAQNYTGKAEEALTAIDGAVQLLQFLGRGVEATGTTFQNLDQDFKDALTKVTEYLDGKG</sequence>
<comment type="caution">
    <text evidence="1">The sequence shown here is derived from an EMBL/GenBank/DDBJ whole genome shotgun (WGS) entry which is preliminary data.</text>
</comment>
<gene>
    <name evidence="1" type="ORF">FB390_2814</name>
</gene>
<organism evidence="1 2">
    <name type="scientific">Nocardia bhagyanarayanae</name>
    <dbReference type="NCBI Taxonomy" id="1215925"/>
    <lineage>
        <taxon>Bacteria</taxon>
        <taxon>Bacillati</taxon>
        <taxon>Actinomycetota</taxon>
        <taxon>Actinomycetes</taxon>
        <taxon>Mycobacteriales</taxon>
        <taxon>Nocardiaceae</taxon>
        <taxon>Nocardia</taxon>
    </lineage>
</organism>
<evidence type="ECO:0000313" key="1">
    <source>
        <dbReference type="EMBL" id="TQM31161.1"/>
    </source>
</evidence>
<dbReference type="EMBL" id="VFPG01000001">
    <property type="protein sequence ID" value="TQM31161.1"/>
    <property type="molecule type" value="Genomic_DNA"/>
</dbReference>
<dbReference type="InterPro" id="IPR036689">
    <property type="entry name" value="ESAT-6-like_sf"/>
</dbReference>
<dbReference type="InterPro" id="IPR010310">
    <property type="entry name" value="T7SS_ESAT-6-like"/>
</dbReference>
<name>A0A543FBF4_9NOCA</name>
<dbReference type="Pfam" id="PF06013">
    <property type="entry name" value="WXG100"/>
    <property type="match status" value="1"/>
</dbReference>
<dbReference type="Proteomes" id="UP000316331">
    <property type="component" value="Unassembled WGS sequence"/>
</dbReference>
<accession>A0A543FBF4</accession>